<feature type="transmembrane region" description="Helical" evidence="1">
    <location>
        <begin position="141"/>
        <end position="159"/>
    </location>
</feature>
<dbReference type="Proteomes" id="UP000095228">
    <property type="component" value="Chromosome"/>
</dbReference>
<protein>
    <recommendedName>
        <fullName evidence="4">DUF1275 domain-containing protein</fullName>
    </recommendedName>
</protein>
<keyword evidence="1" id="KW-0812">Transmembrane</keyword>
<dbReference type="PANTHER" id="PTHR37314:SF4">
    <property type="entry name" value="UPF0700 TRANSMEMBRANE PROTEIN YOAK"/>
    <property type="match status" value="1"/>
</dbReference>
<keyword evidence="1" id="KW-1133">Transmembrane helix</keyword>
<name>A0A1D8AZ46_9BACT</name>
<organism evidence="2 3">
    <name type="scientific">Lacunisphaera limnophila</name>
    <dbReference type="NCBI Taxonomy" id="1838286"/>
    <lineage>
        <taxon>Bacteria</taxon>
        <taxon>Pseudomonadati</taxon>
        <taxon>Verrucomicrobiota</taxon>
        <taxon>Opitutia</taxon>
        <taxon>Opitutales</taxon>
        <taxon>Opitutaceae</taxon>
        <taxon>Lacunisphaera</taxon>
    </lineage>
</organism>
<evidence type="ECO:0000313" key="2">
    <source>
        <dbReference type="EMBL" id="AOS46157.1"/>
    </source>
</evidence>
<dbReference type="PANTHER" id="PTHR37314">
    <property type="entry name" value="SLR0142 PROTEIN"/>
    <property type="match status" value="1"/>
</dbReference>
<feature type="transmembrane region" description="Helical" evidence="1">
    <location>
        <begin position="91"/>
        <end position="109"/>
    </location>
</feature>
<gene>
    <name evidence="2" type="ORF">Verru16b_03254</name>
</gene>
<dbReference type="RefSeq" id="WP_069963239.1">
    <property type="nucleotide sequence ID" value="NZ_CP016094.1"/>
</dbReference>
<proteinExistence type="predicted"/>
<sequence>MIRHQTPAWVYFGGLTLATIAGTINSVGFLGQHHQALSHMTGTVTVLGYELARAGYGVALHALAILTAFFLGCLVSGALIRQSSLRLGRRYGVALSVESVLLLAAVYFLRRGANVGDYLAAAACGLQNAMVSTYSGSTMRTTHITGMVTDLGIACGHFLRRAEVDWFRFRIYGVLLLGYFAGAVLGGIGYGQWGYDTLLFPAVLSGVTGVGYTAIKHYERRRHAHAKHPAGP</sequence>
<dbReference type="InterPro" id="IPR010699">
    <property type="entry name" value="DUF1275"/>
</dbReference>
<feature type="transmembrane region" description="Helical" evidence="1">
    <location>
        <begin position="198"/>
        <end position="215"/>
    </location>
</feature>
<dbReference type="Pfam" id="PF06912">
    <property type="entry name" value="DUF1275"/>
    <property type="match status" value="1"/>
</dbReference>
<feature type="transmembrane region" description="Helical" evidence="1">
    <location>
        <begin position="171"/>
        <end position="192"/>
    </location>
</feature>
<dbReference type="STRING" id="1838286.Verru16b_03254"/>
<reference evidence="2 3" key="1">
    <citation type="submission" date="2016-06" db="EMBL/GenBank/DDBJ databases">
        <title>Three novel species with peptidoglycan cell walls form the new genus Lacunisphaera gen. nov. in the family Opitutaceae of the verrucomicrobial subdivision 4.</title>
        <authorList>
            <person name="Rast P."/>
            <person name="Gloeckner I."/>
            <person name="Jogler M."/>
            <person name="Boedeker C."/>
            <person name="Jeske O."/>
            <person name="Wiegand S."/>
            <person name="Reinhardt R."/>
            <person name="Schumann P."/>
            <person name="Rohde M."/>
            <person name="Spring S."/>
            <person name="Gloeckner F.O."/>
            <person name="Jogler C."/>
        </authorList>
    </citation>
    <scope>NUCLEOTIDE SEQUENCE [LARGE SCALE GENOMIC DNA]</scope>
    <source>
        <strain evidence="2 3">IG16b</strain>
    </source>
</reference>
<evidence type="ECO:0000256" key="1">
    <source>
        <dbReference type="SAM" id="Phobius"/>
    </source>
</evidence>
<accession>A0A1D8AZ46</accession>
<feature type="transmembrane region" description="Helical" evidence="1">
    <location>
        <begin position="58"/>
        <end position="79"/>
    </location>
</feature>
<feature type="transmembrane region" description="Helical" evidence="1">
    <location>
        <begin position="9"/>
        <end position="30"/>
    </location>
</feature>
<evidence type="ECO:0000313" key="3">
    <source>
        <dbReference type="Proteomes" id="UP000095228"/>
    </source>
</evidence>
<dbReference type="EMBL" id="CP016094">
    <property type="protein sequence ID" value="AOS46157.1"/>
    <property type="molecule type" value="Genomic_DNA"/>
</dbReference>
<dbReference type="AlphaFoldDB" id="A0A1D8AZ46"/>
<evidence type="ECO:0008006" key="4">
    <source>
        <dbReference type="Google" id="ProtNLM"/>
    </source>
</evidence>
<keyword evidence="3" id="KW-1185">Reference proteome</keyword>
<dbReference type="KEGG" id="obg:Verru16b_03254"/>
<keyword evidence="1" id="KW-0472">Membrane</keyword>